<keyword evidence="4 6" id="KW-0472">Membrane</keyword>
<proteinExistence type="predicted"/>
<keyword evidence="3 6" id="KW-1133">Transmembrane helix</keyword>
<comment type="caution">
    <text evidence="7">The sequence shown here is derived from an EMBL/GenBank/DDBJ whole genome shotgun (WGS) entry which is preliminary data.</text>
</comment>
<name>A0ABR1SHD9_9PEZI</name>
<feature type="transmembrane region" description="Helical" evidence="6">
    <location>
        <begin position="385"/>
        <end position="406"/>
    </location>
</feature>
<feature type="transmembrane region" description="Helical" evidence="6">
    <location>
        <begin position="239"/>
        <end position="259"/>
    </location>
</feature>
<evidence type="ECO:0000256" key="5">
    <source>
        <dbReference type="SAM" id="MobiDB-lite"/>
    </source>
</evidence>
<comment type="subcellular location">
    <subcellularLocation>
        <location evidence="1">Membrane</location>
        <topology evidence="1">Multi-pass membrane protein</topology>
    </subcellularLocation>
</comment>
<reference evidence="7 8" key="1">
    <citation type="submission" date="2023-01" db="EMBL/GenBank/DDBJ databases">
        <title>Analysis of 21 Apiospora genomes using comparative genomics revels a genus with tremendous synthesis potential of carbohydrate active enzymes and secondary metabolites.</title>
        <authorList>
            <person name="Sorensen T."/>
        </authorList>
    </citation>
    <scope>NUCLEOTIDE SEQUENCE [LARGE SCALE GENOMIC DNA]</scope>
    <source>
        <strain evidence="7 8">CBS 20057</strain>
    </source>
</reference>
<accession>A0ABR1SHD9</accession>
<feature type="transmembrane region" description="Helical" evidence="6">
    <location>
        <begin position="151"/>
        <end position="173"/>
    </location>
</feature>
<dbReference type="PANTHER" id="PTHR23507">
    <property type="entry name" value="ZGC:174356"/>
    <property type="match status" value="1"/>
</dbReference>
<gene>
    <name evidence="7" type="ORF">PG991_002311</name>
</gene>
<protein>
    <recommendedName>
        <fullName evidence="9">Major facilitator superfamily (MFS) profile domain-containing protein</fullName>
    </recommendedName>
</protein>
<dbReference type="PANTHER" id="PTHR23507:SF1">
    <property type="entry name" value="FI18259P1-RELATED"/>
    <property type="match status" value="1"/>
</dbReference>
<evidence type="ECO:0000256" key="4">
    <source>
        <dbReference type="ARBA" id="ARBA00023136"/>
    </source>
</evidence>
<feature type="region of interest" description="Disordered" evidence="5">
    <location>
        <begin position="451"/>
        <end position="498"/>
    </location>
</feature>
<evidence type="ECO:0000256" key="6">
    <source>
        <dbReference type="SAM" id="Phobius"/>
    </source>
</evidence>
<evidence type="ECO:0000256" key="1">
    <source>
        <dbReference type="ARBA" id="ARBA00004141"/>
    </source>
</evidence>
<sequence length="498" mass="53514">MALTLTDIRSTSLVQKFTCIRQNPGVDPGVLTPEQCQTISVNREVNLIQLLFTVTASAPALPSPPAILTALMYGAMADKVGRIWVFSFSLIGILLFQLLSIVLAWGVRSISVETLSVAGLALFIGGGIGVAEAMVFTIISDVTFDRWRTMSFQIAICSFLLAEVTATVSTPSLMSSSPWAPLGLGVILTIGGYVLHRGLPETLEVLLTSQSRDRQQNTLPTLAEFREFLVHLRRNGTPICLLTPAAALTLPVAATTASILSRVAPFRYSLSFAASPTLIAVSAGTAVFALLILLPPLLIFYNRRQLPRLRHRRGTDNATTSPSPSRDLDLARAFALFPIIGTLILAAAPTARGAIAGVVILALGAPVPGLARAELSRLVDPAYRGWFFGLLAVVEQAGFLIVRLILSGFLDTGLRISAGRGGEQWLGMPLYVAALLFALLALGLWFAHPKEQQQPPPPLQHERREGEPEPEHVELGTLQERQAEGSGQTANLIGERVK</sequence>
<feature type="transmembrane region" description="Helical" evidence="6">
    <location>
        <begin position="179"/>
        <end position="196"/>
    </location>
</feature>
<evidence type="ECO:0000313" key="8">
    <source>
        <dbReference type="Proteomes" id="UP001396898"/>
    </source>
</evidence>
<feature type="transmembrane region" description="Helical" evidence="6">
    <location>
        <begin position="426"/>
        <end position="447"/>
    </location>
</feature>
<dbReference type="EMBL" id="JAQQWI010000006">
    <property type="protein sequence ID" value="KAK8032913.1"/>
    <property type="molecule type" value="Genomic_DNA"/>
</dbReference>
<feature type="transmembrane region" description="Helical" evidence="6">
    <location>
        <begin position="354"/>
        <end position="373"/>
    </location>
</feature>
<feature type="transmembrane region" description="Helical" evidence="6">
    <location>
        <begin position="117"/>
        <end position="139"/>
    </location>
</feature>
<dbReference type="Proteomes" id="UP001396898">
    <property type="component" value="Unassembled WGS sequence"/>
</dbReference>
<keyword evidence="8" id="KW-1185">Reference proteome</keyword>
<feature type="transmembrane region" description="Helical" evidence="6">
    <location>
        <begin position="83"/>
        <end position="105"/>
    </location>
</feature>
<dbReference type="Gene3D" id="1.20.1250.20">
    <property type="entry name" value="MFS general substrate transporter like domains"/>
    <property type="match status" value="2"/>
</dbReference>
<keyword evidence="2 6" id="KW-0812">Transmembrane</keyword>
<dbReference type="InterPro" id="IPR036259">
    <property type="entry name" value="MFS_trans_sf"/>
</dbReference>
<dbReference type="SUPFAM" id="SSF103473">
    <property type="entry name" value="MFS general substrate transporter"/>
    <property type="match status" value="1"/>
</dbReference>
<evidence type="ECO:0000256" key="2">
    <source>
        <dbReference type="ARBA" id="ARBA00022692"/>
    </source>
</evidence>
<evidence type="ECO:0000313" key="7">
    <source>
        <dbReference type="EMBL" id="KAK8032913.1"/>
    </source>
</evidence>
<evidence type="ECO:0008006" key="9">
    <source>
        <dbReference type="Google" id="ProtNLM"/>
    </source>
</evidence>
<evidence type="ECO:0000256" key="3">
    <source>
        <dbReference type="ARBA" id="ARBA00022989"/>
    </source>
</evidence>
<organism evidence="7 8">
    <name type="scientific">Apiospora marii</name>
    <dbReference type="NCBI Taxonomy" id="335849"/>
    <lineage>
        <taxon>Eukaryota</taxon>
        <taxon>Fungi</taxon>
        <taxon>Dikarya</taxon>
        <taxon>Ascomycota</taxon>
        <taxon>Pezizomycotina</taxon>
        <taxon>Sordariomycetes</taxon>
        <taxon>Xylariomycetidae</taxon>
        <taxon>Amphisphaeriales</taxon>
        <taxon>Apiosporaceae</taxon>
        <taxon>Apiospora</taxon>
    </lineage>
</organism>
<feature type="transmembrane region" description="Helical" evidence="6">
    <location>
        <begin position="330"/>
        <end position="348"/>
    </location>
</feature>
<feature type="compositionally biased region" description="Basic and acidic residues" evidence="5">
    <location>
        <begin position="460"/>
        <end position="474"/>
    </location>
</feature>
<feature type="transmembrane region" description="Helical" evidence="6">
    <location>
        <begin position="279"/>
        <end position="301"/>
    </location>
</feature>